<evidence type="ECO:0000313" key="2">
    <source>
        <dbReference type="EMBL" id="NYE03588.1"/>
    </source>
</evidence>
<evidence type="ECO:0000313" key="3">
    <source>
        <dbReference type="Proteomes" id="UP000548423"/>
    </source>
</evidence>
<organism evidence="2 3">
    <name type="scientific">Neobacillus niacini</name>
    <dbReference type="NCBI Taxonomy" id="86668"/>
    <lineage>
        <taxon>Bacteria</taxon>
        <taxon>Bacillati</taxon>
        <taxon>Bacillota</taxon>
        <taxon>Bacilli</taxon>
        <taxon>Bacillales</taxon>
        <taxon>Bacillaceae</taxon>
        <taxon>Neobacillus</taxon>
    </lineage>
</organism>
<feature type="domain" description="Transposase IS200-like" evidence="1">
    <location>
        <begin position="9"/>
        <end position="123"/>
    </location>
</feature>
<accession>A0A852T7S5</accession>
<proteinExistence type="predicted"/>
<dbReference type="SMART" id="SM01321">
    <property type="entry name" value="Y1_Tnp"/>
    <property type="match status" value="1"/>
</dbReference>
<dbReference type="Pfam" id="PF01797">
    <property type="entry name" value="Y1_Tnp"/>
    <property type="match status" value="1"/>
</dbReference>
<dbReference type="PANTHER" id="PTHR34322">
    <property type="entry name" value="TRANSPOSASE, Y1_TNP DOMAIN-CONTAINING"/>
    <property type="match status" value="1"/>
</dbReference>
<comment type="caution">
    <text evidence="2">The sequence shown here is derived from an EMBL/GenBank/DDBJ whole genome shotgun (WGS) entry which is preliminary data.</text>
</comment>
<reference evidence="3" key="2">
    <citation type="submission" date="2020-08" db="EMBL/GenBank/DDBJ databases">
        <title>The Agave Microbiome: Exploring the role of microbial communities in plant adaptations to desert environments.</title>
        <authorList>
            <person name="Partida-Martinez L.P."/>
        </authorList>
    </citation>
    <scope>NUCLEOTIDE SEQUENCE [LARGE SCALE GENOMIC DNA]</scope>
    <source>
        <strain evidence="3">AT2.8</strain>
    </source>
</reference>
<reference evidence="3" key="1">
    <citation type="submission" date="2020-07" db="EMBL/GenBank/DDBJ databases">
        <authorList>
            <person name="Partida-Martinez L."/>
            <person name="Huntemann M."/>
            <person name="Clum A."/>
            <person name="Wang J."/>
            <person name="Palaniappan K."/>
            <person name="Ritter S."/>
            <person name="Chen I.-M."/>
            <person name="Stamatis D."/>
            <person name="Reddy T."/>
            <person name="O'Malley R."/>
            <person name="Daum C."/>
            <person name="Shapiro N."/>
            <person name="Ivanova N."/>
            <person name="Kyrpides N."/>
            <person name="Woyke T."/>
        </authorList>
    </citation>
    <scope>NUCLEOTIDE SEQUENCE [LARGE SCALE GENOMIC DNA]</scope>
    <source>
        <strain evidence="3">AT2.8</strain>
    </source>
</reference>
<sequence length="203" mass="24027">MGRKRRAWFPGAKYHITSRGNRKSTLFYDDEDRMKYLSFLQETMVRFPFTLHAFCLMTNHTHLQIKTSDTSPTIIMSHLNTKFAKYFNKKYDFTGHVFEKRYGAELLDSLDYEFDVSKYIHLNPLKGGLVVALEDYPWSSYHAYVNREVTQLVDTKHLLSFFPAPASKRYEEYIKTPQVDLFLLNNSKVIMIKRKEENPCVQK</sequence>
<dbReference type="InterPro" id="IPR002686">
    <property type="entry name" value="Transposase_17"/>
</dbReference>
<gene>
    <name evidence="2" type="ORF">F4694_000307</name>
</gene>
<dbReference type="PANTHER" id="PTHR34322:SF2">
    <property type="entry name" value="TRANSPOSASE IS200-LIKE DOMAIN-CONTAINING PROTEIN"/>
    <property type="match status" value="1"/>
</dbReference>
<dbReference type="Gene3D" id="3.30.70.1290">
    <property type="entry name" value="Transposase IS200-like"/>
    <property type="match status" value="1"/>
</dbReference>
<dbReference type="GO" id="GO:0003677">
    <property type="term" value="F:DNA binding"/>
    <property type="evidence" value="ECO:0007669"/>
    <property type="project" value="InterPro"/>
</dbReference>
<dbReference type="AlphaFoldDB" id="A0A852T7S5"/>
<dbReference type="GO" id="GO:0004803">
    <property type="term" value="F:transposase activity"/>
    <property type="evidence" value="ECO:0007669"/>
    <property type="project" value="InterPro"/>
</dbReference>
<protein>
    <submittedName>
        <fullName evidence="2">REP element-mobilizing transposase RayT</fullName>
    </submittedName>
</protein>
<evidence type="ECO:0000259" key="1">
    <source>
        <dbReference type="SMART" id="SM01321"/>
    </source>
</evidence>
<dbReference type="GO" id="GO:0006313">
    <property type="term" value="P:DNA transposition"/>
    <property type="evidence" value="ECO:0007669"/>
    <property type="project" value="InterPro"/>
</dbReference>
<dbReference type="InterPro" id="IPR036515">
    <property type="entry name" value="Transposase_17_sf"/>
</dbReference>
<dbReference type="EMBL" id="JACCBX010000001">
    <property type="protein sequence ID" value="NYE03588.1"/>
    <property type="molecule type" value="Genomic_DNA"/>
</dbReference>
<dbReference type="Proteomes" id="UP000548423">
    <property type="component" value="Unassembled WGS sequence"/>
</dbReference>
<name>A0A852T7S5_9BACI</name>
<dbReference type="SUPFAM" id="SSF143422">
    <property type="entry name" value="Transposase IS200-like"/>
    <property type="match status" value="1"/>
</dbReference>